<reference evidence="2" key="2">
    <citation type="submission" date="2025-09" db="UniProtKB">
        <authorList>
            <consortium name="Ensembl"/>
        </authorList>
    </citation>
    <scope>IDENTIFICATION</scope>
</reference>
<proteinExistence type="predicted"/>
<evidence type="ECO:0000256" key="1">
    <source>
        <dbReference type="SAM" id="MobiDB-lite"/>
    </source>
</evidence>
<reference evidence="2" key="1">
    <citation type="submission" date="2025-08" db="UniProtKB">
        <authorList>
            <consortium name="Ensembl"/>
        </authorList>
    </citation>
    <scope>IDENTIFICATION</scope>
</reference>
<accession>A0A8C4KUF0</accession>
<keyword evidence="3" id="KW-1185">Reference proteome</keyword>
<evidence type="ECO:0000313" key="2">
    <source>
        <dbReference type="Ensembl" id="ENSDNVP00000025965.1"/>
    </source>
</evidence>
<feature type="region of interest" description="Disordered" evidence="1">
    <location>
        <begin position="106"/>
        <end position="152"/>
    </location>
</feature>
<organism evidence="2 3">
    <name type="scientific">Dromaius novaehollandiae</name>
    <name type="common">Emu</name>
    <dbReference type="NCBI Taxonomy" id="8790"/>
    <lineage>
        <taxon>Eukaryota</taxon>
        <taxon>Metazoa</taxon>
        <taxon>Chordata</taxon>
        <taxon>Craniata</taxon>
        <taxon>Vertebrata</taxon>
        <taxon>Euteleostomi</taxon>
        <taxon>Archelosauria</taxon>
        <taxon>Archosauria</taxon>
        <taxon>Dinosauria</taxon>
        <taxon>Saurischia</taxon>
        <taxon>Theropoda</taxon>
        <taxon>Coelurosauria</taxon>
        <taxon>Aves</taxon>
        <taxon>Palaeognathae</taxon>
        <taxon>Casuariiformes</taxon>
        <taxon>Dromaiidae</taxon>
        <taxon>Dromaius</taxon>
    </lineage>
</organism>
<dbReference type="AlphaFoldDB" id="A0A8C4KUF0"/>
<evidence type="ECO:0000313" key="3">
    <source>
        <dbReference type="Proteomes" id="UP000694423"/>
    </source>
</evidence>
<dbReference type="Proteomes" id="UP000694423">
    <property type="component" value="Unplaced"/>
</dbReference>
<protein>
    <submittedName>
        <fullName evidence="2">Uncharacterized protein</fullName>
    </submittedName>
</protein>
<sequence>GLTLEVMTTSLVRARSLLTCVSAMSARSSASSSSCLGNAGGLPLPPHPGLQLLDLLLAPLESNLLRFIQAHLQVLDGLLHVLLHPLQVCTRVLLLLQLLCHHGSLQGQGHTDITTRPGSPARYRGPTEELQDPPLASQLPAPQGTGHPCPDM</sequence>
<dbReference type="Ensembl" id="ENSDNVT00000031411.1">
    <property type="protein sequence ID" value="ENSDNVP00000025965.1"/>
    <property type="gene ID" value="ENSDNVG00000018068.1"/>
</dbReference>
<name>A0A8C4KUF0_DRONO</name>